<sequence>MVFRCETRRRQAHKGLLAGIALSALPLLPAAGQAASSEPLLLEEIIVTAQKRLENLQTVPASVSVLSGERIARSSPTGVADYAAYMPGLAISSGGTPGQVSLALRGVAPVGPGATVGTYIDDTPLGSSANYARAAIYALDLFPYDIQQVEVLRGPQGTLYGASTMGGLLKYVTRKPDLNDTEMRVGGDMSGTSGAGGANWGIRGQVNLPLIEDRLAVQASVYKQKNQGYIDNSRSGAKDINDNTQKGARVALLWRPAEPVTVRLQALFQKVDSRNNAVVAYDTITDQPIAGKLDSQYYMDQPFSKDLDLYTATIDWDLDFASLTSASSYSTAKVDTAQDASSIYGVAFPALTGGAVPAGLSRFDLLLDHEKFTQEVRLASPSGGGFEWMLGGFYTWEDSTNLQAASAQTMSGSSIPGLDPLAIASLPTTYEEVAVFGNGTVALTDRFDITAGLRWAHNNQDFAQISDGALLGGAQRVPGKSSENVLTFMASPRLRLDEDVTLYGRVASSYRPGGPNVALPNVPPSVDADTLVSYEAGVKSTLLDGRLQANASVFYIDWKDIQIAGSNGGVSFLQNGGKAQSKGLEFETVFVPVEGWRLGANGAYTDASFKGDIPEVGAQDGDRLPLIPKYSFALTADYEWNLSGDWNANASAGYRWTGAVHSDPESSPEFVRTKAYGVLDISAGVHNDVVAVRFYIRNAANSHATTTADLITSALGSPVQIDRTVLQPRTIGLSLDFTY</sequence>
<dbReference type="OrthoDB" id="9760333at2"/>
<evidence type="ECO:0000256" key="6">
    <source>
        <dbReference type="ARBA" id="ARBA00023004"/>
    </source>
</evidence>
<evidence type="ECO:0000256" key="1">
    <source>
        <dbReference type="ARBA" id="ARBA00004571"/>
    </source>
</evidence>
<dbReference type="GO" id="GO:0009279">
    <property type="term" value="C:cell outer membrane"/>
    <property type="evidence" value="ECO:0007669"/>
    <property type="project" value="UniProtKB-SubCell"/>
</dbReference>
<evidence type="ECO:0000256" key="9">
    <source>
        <dbReference type="ARBA" id="ARBA00023136"/>
    </source>
</evidence>
<dbReference type="SUPFAM" id="SSF56935">
    <property type="entry name" value="Porins"/>
    <property type="match status" value="1"/>
</dbReference>
<protein>
    <submittedName>
        <fullName evidence="13">Uncharacterized protein</fullName>
    </submittedName>
</protein>
<evidence type="ECO:0000256" key="2">
    <source>
        <dbReference type="ARBA" id="ARBA00022448"/>
    </source>
</evidence>
<evidence type="ECO:0000256" key="3">
    <source>
        <dbReference type="ARBA" id="ARBA00022452"/>
    </source>
</evidence>
<dbReference type="InterPro" id="IPR012910">
    <property type="entry name" value="Plug_dom"/>
</dbReference>
<reference evidence="13 14" key="1">
    <citation type="submission" date="2017-12" db="EMBL/GenBank/DDBJ databases">
        <title>Genomes of bacteria within cyanobacterial aggregates.</title>
        <authorList>
            <person name="Cai H."/>
        </authorList>
    </citation>
    <scope>NUCLEOTIDE SEQUENCE [LARGE SCALE GENOMIC DNA]</scope>
    <source>
        <strain evidence="13 14">TH16</strain>
    </source>
</reference>
<dbReference type="KEGG" id="ncb:C0V82_18760"/>
<dbReference type="InterPro" id="IPR036942">
    <property type="entry name" value="Beta-barrel_TonB_sf"/>
</dbReference>
<gene>
    <name evidence="13" type="ORF">C0V82_18760</name>
</gene>
<keyword evidence="9 11" id="KW-0472">Membrane</keyword>
<dbReference type="PANTHER" id="PTHR32552">
    <property type="entry name" value="FERRICHROME IRON RECEPTOR-RELATED"/>
    <property type="match status" value="1"/>
</dbReference>
<evidence type="ECO:0000313" key="14">
    <source>
        <dbReference type="Proteomes" id="UP000234752"/>
    </source>
</evidence>
<dbReference type="AlphaFoldDB" id="A0A2K9NH56"/>
<comment type="similarity">
    <text evidence="11 12">Belongs to the TonB-dependent receptor family.</text>
</comment>
<keyword evidence="2 11" id="KW-0813">Transport</keyword>
<evidence type="ECO:0000256" key="4">
    <source>
        <dbReference type="ARBA" id="ARBA00022496"/>
    </source>
</evidence>
<dbReference type="InterPro" id="IPR000531">
    <property type="entry name" value="Beta-barrel_TonB"/>
</dbReference>
<dbReference type="Pfam" id="PF00593">
    <property type="entry name" value="TonB_dep_Rec_b-barrel"/>
    <property type="match status" value="1"/>
</dbReference>
<evidence type="ECO:0000256" key="7">
    <source>
        <dbReference type="ARBA" id="ARBA00023065"/>
    </source>
</evidence>
<dbReference type="Pfam" id="PF07715">
    <property type="entry name" value="Plug"/>
    <property type="match status" value="1"/>
</dbReference>
<keyword evidence="7" id="KW-0406">Ion transport</keyword>
<evidence type="ECO:0000256" key="12">
    <source>
        <dbReference type="RuleBase" id="RU003357"/>
    </source>
</evidence>
<dbReference type="CDD" id="cd01347">
    <property type="entry name" value="ligand_gated_channel"/>
    <property type="match status" value="1"/>
</dbReference>
<dbReference type="Proteomes" id="UP000234752">
    <property type="component" value="Chromosome eg_2"/>
</dbReference>
<keyword evidence="4" id="KW-0410">Iron transport</keyword>
<comment type="subcellular location">
    <subcellularLocation>
        <location evidence="1 11">Cell outer membrane</location>
        <topology evidence="1 11">Multi-pass membrane protein</topology>
    </subcellularLocation>
</comment>
<proteinExistence type="inferred from homology"/>
<evidence type="ECO:0000256" key="11">
    <source>
        <dbReference type="PROSITE-ProRule" id="PRU01360"/>
    </source>
</evidence>
<evidence type="ECO:0000256" key="8">
    <source>
        <dbReference type="ARBA" id="ARBA00023077"/>
    </source>
</evidence>
<keyword evidence="8 12" id="KW-0798">TonB box</keyword>
<keyword evidence="14" id="KW-1185">Reference proteome</keyword>
<dbReference type="PANTHER" id="PTHR32552:SF81">
    <property type="entry name" value="TONB-DEPENDENT OUTER MEMBRANE RECEPTOR"/>
    <property type="match status" value="1"/>
</dbReference>
<dbReference type="GO" id="GO:0006826">
    <property type="term" value="P:iron ion transport"/>
    <property type="evidence" value="ECO:0007669"/>
    <property type="project" value="UniProtKB-KW"/>
</dbReference>
<name>A0A2K9NH56_9PROT</name>
<keyword evidence="10 11" id="KW-0998">Cell outer membrane</keyword>
<evidence type="ECO:0000313" key="13">
    <source>
        <dbReference type="EMBL" id="AUN32413.1"/>
    </source>
</evidence>
<accession>A0A2K9NH56</accession>
<organism evidence="13 14">
    <name type="scientific">Niveispirillum cyanobacteriorum</name>
    <dbReference type="NCBI Taxonomy" id="1612173"/>
    <lineage>
        <taxon>Bacteria</taxon>
        <taxon>Pseudomonadati</taxon>
        <taxon>Pseudomonadota</taxon>
        <taxon>Alphaproteobacteria</taxon>
        <taxon>Rhodospirillales</taxon>
        <taxon>Azospirillaceae</taxon>
        <taxon>Niveispirillum</taxon>
    </lineage>
</organism>
<keyword evidence="6" id="KW-0408">Iron</keyword>
<dbReference type="RefSeq" id="WP_102113951.1">
    <property type="nucleotide sequence ID" value="NZ_BMGN01000007.1"/>
</dbReference>
<keyword evidence="3 11" id="KW-1134">Transmembrane beta strand</keyword>
<keyword evidence="5 11" id="KW-0812">Transmembrane</keyword>
<dbReference type="InterPro" id="IPR039426">
    <property type="entry name" value="TonB-dep_rcpt-like"/>
</dbReference>
<dbReference type="PROSITE" id="PS52016">
    <property type="entry name" value="TONB_DEPENDENT_REC_3"/>
    <property type="match status" value="1"/>
</dbReference>
<evidence type="ECO:0000256" key="10">
    <source>
        <dbReference type="ARBA" id="ARBA00023237"/>
    </source>
</evidence>
<evidence type="ECO:0000256" key="5">
    <source>
        <dbReference type="ARBA" id="ARBA00022692"/>
    </source>
</evidence>
<dbReference type="Gene3D" id="2.40.170.20">
    <property type="entry name" value="TonB-dependent receptor, beta-barrel domain"/>
    <property type="match status" value="1"/>
</dbReference>
<dbReference type="EMBL" id="CP025612">
    <property type="protein sequence ID" value="AUN32413.1"/>
    <property type="molecule type" value="Genomic_DNA"/>
</dbReference>